<dbReference type="CDD" id="cd16148">
    <property type="entry name" value="sulfatase_like"/>
    <property type="match status" value="1"/>
</dbReference>
<reference evidence="3 4" key="1">
    <citation type="submission" date="2024-06" db="EMBL/GenBank/DDBJ databases">
        <title>The Natural Products Discovery Center: Release of the First 8490 Sequenced Strains for Exploring Actinobacteria Biosynthetic Diversity.</title>
        <authorList>
            <person name="Kalkreuter E."/>
            <person name="Kautsar S.A."/>
            <person name="Yang D."/>
            <person name="Bader C.D."/>
            <person name="Teijaro C.N."/>
            <person name="Fluegel L."/>
            <person name="Davis C.M."/>
            <person name="Simpson J.R."/>
            <person name="Lauterbach L."/>
            <person name="Steele A.D."/>
            <person name="Gui C."/>
            <person name="Meng S."/>
            <person name="Li G."/>
            <person name="Viehrig K."/>
            <person name="Ye F."/>
            <person name="Su P."/>
            <person name="Kiefer A.F."/>
            <person name="Nichols A."/>
            <person name="Cepeda A.J."/>
            <person name="Yan W."/>
            <person name="Fan B."/>
            <person name="Jiang Y."/>
            <person name="Adhikari A."/>
            <person name="Zheng C.-J."/>
            <person name="Schuster L."/>
            <person name="Cowan T.M."/>
            <person name="Smanski M.J."/>
            <person name="Chevrette M.G."/>
            <person name="De Carvalho L.P.S."/>
            <person name="Shen B."/>
        </authorList>
    </citation>
    <scope>NUCLEOTIDE SEQUENCE [LARGE SCALE GENOMIC DNA]</scope>
    <source>
        <strain evidence="3 4">NPDC006434</strain>
    </source>
</reference>
<feature type="domain" description="PAS" evidence="2">
    <location>
        <begin position="282"/>
        <end position="318"/>
    </location>
</feature>
<dbReference type="PANTHER" id="PTHR42693:SF33">
    <property type="entry name" value="ARYLSULFATASE"/>
    <property type="match status" value="1"/>
</dbReference>
<accession>A0ABV2UQT2</accession>
<evidence type="ECO:0000313" key="4">
    <source>
        <dbReference type="Proteomes" id="UP001550210"/>
    </source>
</evidence>
<evidence type="ECO:0000259" key="2">
    <source>
        <dbReference type="PROSITE" id="PS50112"/>
    </source>
</evidence>
<dbReference type="InterPro" id="IPR000014">
    <property type="entry name" value="PAS"/>
</dbReference>
<dbReference type="InterPro" id="IPR000917">
    <property type="entry name" value="Sulfatase_N"/>
</dbReference>
<organism evidence="3 4">
    <name type="scientific">Streptomyces ossamyceticus</name>
    <dbReference type="NCBI Taxonomy" id="249581"/>
    <lineage>
        <taxon>Bacteria</taxon>
        <taxon>Bacillati</taxon>
        <taxon>Actinomycetota</taxon>
        <taxon>Actinomycetes</taxon>
        <taxon>Kitasatosporales</taxon>
        <taxon>Streptomycetaceae</taxon>
        <taxon>Streptomyces</taxon>
    </lineage>
</organism>
<dbReference type="PROSITE" id="PS50112">
    <property type="entry name" value="PAS"/>
    <property type="match status" value="1"/>
</dbReference>
<sequence>MAHQQRMKGKEVQNILFISLDTVRADVAYSGKMPGIEALRRGGVTFRQAISSVPFTPASHASVFTGLQPARHGIRHLLREQLAPEATTLAERLRSVGYATGAVVSCPGLNKWYGMDRGFDHYDDEIPRLPDGSDPLTTPDVKKRGLALKRAPLVVERALGWLDRQDGPFFLFAHFFDAHWPYEPPEDFCPTAANPYEGEVAYSDHYLQRLLRGIEERGHVLADTLIVCFSDHGEDLAGWYPNDHAGSLGHPYEEGHGCLLFDATQHVPLIISAPGLPRGVEVDSQVRLVDIAPSVLDLLGMDKEDLDGLSLAEFFGPEGEGASRPAYSETYYPEERRADGQYPELVPLAAVRLQDDDQNGRKKVIWKIGADTVDLYDLRTDPHESKAQTLSAPAVPQA</sequence>
<dbReference type="PANTHER" id="PTHR42693">
    <property type="entry name" value="ARYLSULFATASE FAMILY MEMBER"/>
    <property type="match status" value="1"/>
</dbReference>
<dbReference type="SUPFAM" id="SSF53649">
    <property type="entry name" value="Alkaline phosphatase-like"/>
    <property type="match status" value="1"/>
</dbReference>
<comment type="similarity">
    <text evidence="1">Belongs to the sulfatase family.</text>
</comment>
<dbReference type="InterPro" id="IPR017850">
    <property type="entry name" value="Alkaline_phosphatase_core_sf"/>
</dbReference>
<comment type="caution">
    <text evidence="3">The sequence shown here is derived from an EMBL/GenBank/DDBJ whole genome shotgun (WGS) entry which is preliminary data.</text>
</comment>
<keyword evidence="4" id="KW-1185">Reference proteome</keyword>
<protein>
    <submittedName>
        <fullName evidence="3">Sulfatase</fullName>
    </submittedName>
</protein>
<evidence type="ECO:0000313" key="3">
    <source>
        <dbReference type="EMBL" id="MET9843909.1"/>
    </source>
</evidence>
<dbReference type="Proteomes" id="UP001550210">
    <property type="component" value="Unassembled WGS sequence"/>
</dbReference>
<proteinExistence type="inferred from homology"/>
<dbReference type="Gene3D" id="3.40.720.10">
    <property type="entry name" value="Alkaline Phosphatase, subunit A"/>
    <property type="match status" value="2"/>
</dbReference>
<dbReference type="EMBL" id="JBEXPZ010000005">
    <property type="protein sequence ID" value="MET9843909.1"/>
    <property type="molecule type" value="Genomic_DNA"/>
</dbReference>
<evidence type="ECO:0000256" key="1">
    <source>
        <dbReference type="ARBA" id="ARBA00008779"/>
    </source>
</evidence>
<dbReference type="RefSeq" id="WP_355392547.1">
    <property type="nucleotide sequence ID" value="NZ_JBEGHN010000023.1"/>
</dbReference>
<dbReference type="Pfam" id="PF00884">
    <property type="entry name" value="Sulfatase"/>
    <property type="match status" value="1"/>
</dbReference>
<dbReference type="InterPro" id="IPR050738">
    <property type="entry name" value="Sulfatase"/>
</dbReference>
<gene>
    <name evidence="3" type="ORF">ABZZ21_04870</name>
</gene>
<name>A0ABV2UQT2_9ACTN</name>